<feature type="region of interest" description="Disordered" evidence="1">
    <location>
        <begin position="443"/>
        <end position="467"/>
    </location>
</feature>
<dbReference type="SUPFAM" id="SSF55486">
    <property type="entry name" value="Metalloproteases ('zincins'), catalytic domain"/>
    <property type="match status" value="1"/>
</dbReference>
<feature type="compositionally biased region" description="Low complexity" evidence="1">
    <location>
        <begin position="751"/>
        <end position="769"/>
    </location>
</feature>
<dbReference type="Proteomes" id="UP000297527">
    <property type="component" value="Unassembled WGS sequence"/>
</dbReference>
<proteinExistence type="predicted"/>
<evidence type="ECO:0000313" key="2">
    <source>
        <dbReference type="EMBL" id="TGO55961.1"/>
    </source>
</evidence>
<organism evidence="2 3">
    <name type="scientific">Botryotinia convoluta</name>
    <dbReference type="NCBI Taxonomy" id="54673"/>
    <lineage>
        <taxon>Eukaryota</taxon>
        <taxon>Fungi</taxon>
        <taxon>Dikarya</taxon>
        <taxon>Ascomycota</taxon>
        <taxon>Pezizomycotina</taxon>
        <taxon>Leotiomycetes</taxon>
        <taxon>Helotiales</taxon>
        <taxon>Sclerotiniaceae</taxon>
        <taxon>Botryotinia</taxon>
    </lineage>
</organism>
<feature type="region of interest" description="Disordered" evidence="1">
    <location>
        <begin position="482"/>
        <end position="515"/>
    </location>
</feature>
<feature type="compositionally biased region" description="Low complexity" evidence="1">
    <location>
        <begin position="777"/>
        <end position="786"/>
    </location>
</feature>
<feature type="compositionally biased region" description="Low complexity" evidence="1">
    <location>
        <begin position="490"/>
        <end position="515"/>
    </location>
</feature>
<dbReference type="AlphaFoldDB" id="A0A4Z1I341"/>
<evidence type="ECO:0000313" key="3">
    <source>
        <dbReference type="Proteomes" id="UP000297527"/>
    </source>
</evidence>
<dbReference type="InterPro" id="IPR024079">
    <property type="entry name" value="MetalloPept_cat_dom_sf"/>
</dbReference>
<comment type="caution">
    <text evidence="2">The sequence shown here is derived from an EMBL/GenBank/DDBJ whole genome shotgun (WGS) entry which is preliminary data.</text>
</comment>
<protein>
    <submittedName>
        <fullName evidence="2">Uncharacterized protein</fullName>
    </submittedName>
</protein>
<dbReference type="Gene3D" id="3.40.390.10">
    <property type="entry name" value="Collagenase (Catalytic Domain)"/>
    <property type="match status" value="1"/>
</dbReference>
<gene>
    <name evidence="2" type="ORF">BCON_0084g00290</name>
</gene>
<dbReference type="OrthoDB" id="3557274at2759"/>
<evidence type="ECO:0000256" key="1">
    <source>
        <dbReference type="SAM" id="MobiDB-lite"/>
    </source>
</evidence>
<accession>A0A4Z1I341</accession>
<dbReference type="EMBL" id="PQXN01000084">
    <property type="protein sequence ID" value="TGO55961.1"/>
    <property type="molecule type" value="Genomic_DNA"/>
</dbReference>
<sequence>MTTGKLPNTFSTVVGFNTNNGQPDIIPPEGPYRYRSLNEGQLIVYCDYTRFNENVNCDKEKHPYYTCDTTLGIAWPMKSISTRIAKGQSQLVLKPIKLTLDKAWTQNLPKRAFQIQICPWYLKEKQKDKIKTLVDLGVKANGLAKVGKVFKSLVKTSMDLAATFDHLLLHELTHATPKDVILDVLKANSYGWKACTKLSVSKDPKAQAINNAENYAFFGLAARMISPTSGANAQRPMSDESLQVLTSGNSKRDTRLDLLRYQLNESKSESCDAVSNPTTFSTLTHGRSLRKLTLSLETNLRPFSNFSIGSMSGFTPSTPSTPSTSSTVSIITKSSFLGSWTSSFSSVPERHSSTTEDTPTTGIIPVDSTLSPNAFTTSITSVFPTSINPILVIDWKKVTPTITSGITQATHDPHGWPIIPSLHGWFCPPGSEDRGLGFVIPGITGPGILPQPPQGVSPSPGFSSNMPSITLDSAGDFTFNSMEPSSLARTSTSSKTESKNSGSTSGSVSSSSHYSTTTTSACDISYSLFIPSGANTESTSTITMSCLTVTGRSTSLTGSSTTDNQEITASIIGDNFLGWDTVDTSWYDMQQSMLSVAMNDNTNSYVTWSTNEVYVSYNPSSTSTSNDSRPVLATGFSLTSQMASPAMTPSILASSTSFQMSIFMSNTTSLSVASASSAPTSSKLSPISKPITSCTATIAHSVLDLFHDLPIIQYCACNDGWNIDLTSTTGADKSMTYFCFTEATSLALNTAAPAPTTSSTSTKLTISSAPPEPPKQSTSSTSITSTTSTSVAPTALESYHTQYKVVLDTFNIWGYKWDTSKLDDGGDYLYGNGLLNQLGGCGTISKWKFKNMTVDASNPYEWHASGQTTIWQKGCIEHAIVSAGAPAGSCSGTG</sequence>
<feature type="region of interest" description="Disordered" evidence="1">
    <location>
        <begin position="751"/>
        <end position="786"/>
    </location>
</feature>
<name>A0A4Z1I341_9HELO</name>
<reference evidence="2 3" key="1">
    <citation type="submission" date="2017-12" db="EMBL/GenBank/DDBJ databases">
        <title>Comparative genomics of Botrytis spp.</title>
        <authorList>
            <person name="Valero-Jimenez C.A."/>
            <person name="Tapia P."/>
            <person name="Veloso J."/>
            <person name="Silva-Moreno E."/>
            <person name="Staats M."/>
            <person name="Valdes J.H."/>
            <person name="Van Kan J.A.L."/>
        </authorList>
    </citation>
    <scope>NUCLEOTIDE SEQUENCE [LARGE SCALE GENOMIC DNA]</scope>
    <source>
        <strain evidence="2 3">MUCL11595</strain>
    </source>
</reference>
<keyword evidence="3" id="KW-1185">Reference proteome</keyword>
<dbReference type="GO" id="GO:0008237">
    <property type="term" value="F:metallopeptidase activity"/>
    <property type="evidence" value="ECO:0007669"/>
    <property type="project" value="InterPro"/>
</dbReference>